<evidence type="ECO:0000256" key="4">
    <source>
        <dbReference type="ARBA" id="ARBA00022777"/>
    </source>
</evidence>
<keyword evidence="6" id="KW-0067">ATP-binding</keyword>
<keyword evidence="6" id="KW-0547">Nucleotide-binding</keyword>
<dbReference type="EMBL" id="JAKWFO010000005">
    <property type="protein sequence ID" value="KAI9636449.1"/>
    <property type="molecule type" value="Genomic_DNA"/>
</dbReference>
<dbReference type="AlphaFoldDB" id="A0AA38LWB3"/>
<dbReference type="RefSeq" id="XP_052946226.1">
    <property type="nucleotide sequence ID" value="XM_053088761.1"/>
</dbReference>
<reference evidence="9" key="1">
    <citation type="journal article" date="2022" name="G3 (Bethesda)">
        <title>High quality genome of the basidiomycete yeast Dioszegia hungarica PDD-24b-2 isolated from cloud water.</title>
        <authorList>
            <person name="Jarrige D."/>
            <person name="Haridas S."/>
            <person name="Bleykasten-Grosshans C."/>
            <person name="Joly M."/>
            <person name="Nadalig T."/>
            <person name="Sancelme M."/>
            <person name="Vuilleumier S."/>
            <person name="Grigoriev I.V."/>
            <person name="Amato P."/>
            <person name="Bringel F."/>
        </authorList>
    </citation>
    <scope>NUCLEOTIDE SEQUENCE</scope>
    <source>
        <strain evidence="9">PDD-24b-2</strain>
    </source>
</reference>
<dbReference type="PANTHER" id="PTHR10196:SF57">
    <property type="entry name" value="XYLULOSE KINASE"/>
    <property type="match status" value="1"/>
</dbReference>
<keyword evidence="2 6" id="KW-0859">Xylose metabolism</keyword>
<dbReference type="SUPFAM" id="SSF53067">
    <property type="entry name" value="Actin-like ATPase domain"/>
    <property type="match status" value="2"/>
</dbReference>
<dbReference type="Pfam" id="PF00370">
    <property type="entry name" value="FGGY_N"/>
    <property type="match status" value="1"/>
</dbReference>
<keyword evidence="3 6" id="KW-0808">Transferase</keyword>
<gene>
    <name evidence="9" type="ORF">MKK02DRAFT_33651</name>
</gene>
<dbReference type="PANTHER" id="PTHR10196">
    <property type="entry name" value="SUGAR KINASE"/>
    <property type="match status" value="1"/>
</dbReference>
<feature type="domain" description="Carbohydrate kinase FGGY C-terminal" evidence="8">
    <location>
        <begin position="311"/>
        <end position="516"/>
    </location>
</feature>
<dbReference type="Proteomes" id="UP001164286">
    <property type="component" value="Unassembled WGS sequence"/>
</dbReference>
<dbReference type="Gene3D" id="3.30.420.40">
    <property type="match status" value="2"/>
</dbReference>
<evidence type="ECO:0000256" key="5">
    <source>
        <dbReference type="ARBA" id="ARBA00048885"/>
    </source>
</evidence>
<comment type="similarity">
    <text evidence="1 6">Belongs to the FGGY kinase family.</text>
</comment>
<dbReference type="GO" id="GO:0005524">
    <property type="term" value="F:ATP binding"/>
    <property type="evidence" value="ECO:0007669"/>
    <property type="project" value="UniProtKB-UniRule"/>
</dbReference>
<organism evidence="9 10">
    <name type="scientific">Dioszegia hungarica</name>
    <dbReference type="NCBI Taxonomy" id="4972"/>
    <lineage>
        <taxon>Eukaryota</taxon>
        <taxon>Fungi</taxon>
        <taxon>Dikarya</taxon>
        <taxon>Basidiomycota</taxon>
        <taxon>Agaricomycotina</taxon>
        <taxon>Tremellomycetes</taxon>
        <taxon>Tremellales</taxon>
        <taxon>Bulleribasidiaceae</taxon>
        <taxon>Dioszegia</taxon>
    </lineage>
</organism>
<dbReference type="GeneID" id="77727966"/>
<evidence type="ECO:0000313" key="10">
    <source>
        <dbReference type="Proteomes" id="UP001164286"/>
    </source>
</evidence>
<feature type="domain" description="Carbohydrate kinase FGGY N-terminal" evidence="7">
    <location>
        <begin position="14"/>
        <end position="300"/>
    </location>
</feature>
<evidence type="ECO:0000313" key="9">
    <source>
        <dbReference type="EMBL" id="KAI9636449.1"/>
    </source>
</evidence>
<dbReference type="GO" id="GO:0042732">
    <property type="term" value="P:D-xylose metabolic process"/>
    <property type="evidence" value="ECO:0007669"/>
    <property type="project" value="UniProtKB-UniRule"/>
</dbReference>
<keyword evidence="4 6" id="KW-0418">Kinase</keyword>
<dbReference type="GO" id="GO:0005997">
    <property type="term" value="P:xylulose metabolic process"/>
    <property type="evidence" value="ECO:0007669"/>
    <property type="project" value="TreeGrafter"/>
</dbReference>
<keyword evidence="10" id="KW-1185">Reference proteome</keyword>
<protein>
    <recommendedName>
        <fullName evidence="6">Xylulose kinase</fullName>
        <ecNumber evidence="6">2.7.1.17</ecNumber>
    </recommendedName>
</protein>
<dbReference type="GO" id="GO:0004856">
    <property type="term" value="F:D-xylulokinase activity"/>
    <property type="evidence" value="ECO:0007669"/>
    <property type="project" value="UniProtKB-UniRule"/>
</dbReference>
<dbReference type="InterPro" id="IPR042024">
    <property type="entry name" value="D-XK_euk"/>
</dbReference>
<accession>A0AA38LWB3</accession>
<dbReference type="InterPro" id="IPR043129">
    <property type="entry name" value="ATPase_NBD"/>
</dbReference>
<dbReference type="Pfam" id="PF02782">
    <property type="entry name" value="FGGY_C"/>
    <property type="match status" value="1"/>
</dbReference>
<keyword evidence="6" id="KW-0119">Carbohydrate metabolism</keyword>
<evidence type="ECO:0000256" key="1">
    <source>
        <dbReference type="ARBA" id="ARBA00009156"/>
    </source>
</evidence>
<dbReference type="InterPro" id="IPR018484">
    <property type="entry name" value="FGGY_N"/>
</dbReference>
<evidence type="ECO:0000259" key="8">
    <source>
        <dbReference type="Pfam" id="PF02782"/>
    </source>
</evidence>
<evidence type="ECO:0000256" key="2">
    <source>
        <dbReference type="ARBA" id="ARBA00022629"/>
    </source>
</evidence>
<dbReference type="CDD" id="cd07776">
    <property type="entry name" value="ASKHA_NBD_FGGY_SpXK-like"/>
    <property type="match status" value="1"/>
</dbReference>
<comment type="catalytic activity">
    <reaction evidence="5 6">
        <text>D-xylulose + ATP = D-xylulose 5-phosphate + ADP + H(+)</text>
        <dbReference type="Rhea" id="RHEA:10964"/>
        <dbReference type="ChEBI" id="CHEBI:15378"/>
        <dbReference type="ChEBI" id="CHEBI:17140"/>
        <dbReference type="ChEBI" id="CHEBI:30616"/>
        <dbReference type="ChEBI" id="CHEBI:57737"/>
        <dbReference type="ChEBI" id="CHEBI:456216"/>
        <dbReference type="EC" id="2.7.1.17"/>
    </reaction>
</comment>
<comment type="caution">
    <text evidence="9">The sequence shown here is derived from an EMBL/GenBank/DDBJ whole genome shotgun (WGS) entry which is preliminary data.</text>
</comment>
<evidence type="ECO:0000256" key="3">
    <source>
        <dbReference type="ARBA" id="ARBA00022679"/>
    </source>
</evidence>
<dbReference type="EC" id="2.7.1.17" evidence="6"/>
<comment type="function">
    <text evidence="6">Highly specific D-xylulose kinase which participates in the catabolism of xylose. Xylose is a major component of hemicelluloses such as xylan. Most fungi utilize D-xylose via three enzymatic reactions, xylose reductase (XR), xylitol dehydrogenase (XDH), and xylulokinase, to form xylulose 5-phosphate, which enters pentose phosphate pathway.</text>
</comment>
<proteinExistence type="inferred from homology"/>
<evidence type="ECO:0000259" key="7">
    <source>
        <dbReference type="Pfam" id="PF00370"/>
    </source>
</evidence>
<evidence type="ECO:0000256" key="6">
    <source>
        <dbReference type="RuleBase" id="RU367058"/>
    </source>
</evidence>
<sequence length="624" mass="68139">MAAPTPTEGAGPLFLGLDASTQALKASLLSSDLDVLAEAAVNFDADLPTLRTRGGVQMGPQGSGEVFSPVMSLPMALDLLMERIKEKGWDMSRIRGVSAAGQQHASVYWSKASSQILGAIDPAKPLTPQLKDAFSRQTIPNWQDSSTTTECRELEAAFAGPEGLAKATGSKAHERFTGAQIMRFRKREPEAYAATDRISLVSSAITTLLCLDGEVKGIDESDACGMNLWTMDTAERGWNGKVLQAVAGADGVEELKRKLGRVETDGGRAVGRIGRWFVERYGFSPECCVFPGTGDNPATFLSLTLRPSEGLISMGTSDVVLVSTNNYRPHPEYHAFFHPAQIAPSSPHDLDNTSKENARLRYFNMLVYKNGSLAREHVRDLYFHKSWDKFNEAAESKRPKTADELPTDTAFWWLLPDIIPDNAHGVFRYTSPRTSNPSKDATTATLIPEHADIASNALSILSSQLLNYRSRSAAILDAPTDGSLASLNRVYATGGASANPTILSLMADILAAPVVKNVDFDPATQRWTDVHWNACSVGVAYKARWGWERLHAEGGRKWAEFDTVVQECRERRAERRKAANGGGEGIDLEEEGIRAVAVPTEASEAWEKSVEWWRVLEARAVIGK</sequence>
<dbReference type="GO" id="GO:0005829">
    <property type="term" value="C:cytosol"/>
    <property type="evidence" value="ECO:0007669"/>
    <property type="project" value="TreeGrafter"/>
</dbReference>
<name>A0AA38LWB3_9TREE</name>
<dbReference type="InterPro" id="IPR018485">
    <property type="entry name" value="FGGY_C"/>
</dbReference>